<dbReference type="SUPFAM" id="SSF56281">
    <property type="entry name" value="Metallo-hydrolase/oxidoreductase"/>
    <property type="match status" value="1"/>
</dbReference>
<evidence type="ECO:0000313" key="2">
    <source>
        <dbReference type="EMBL" id="MDJ1499009.1"/>
    </source>
</evidence>
<dbReference type="AlphaFoldDB" id="A0AAE3QZM9"/>
<dbReference type="Pfam" id="PF12706">
    <property type="entry name" value="Lactamase_B_2"/>
    <property type="match status" value="1"/>
</dbReference>
<proteinExistence type="predicted"/>
<dbReference type="RefSeq" id="WP_314508534.1">
    <property type="nucleotide sequence ID" value="NZ_JASJOU010000001.1"/>
</dbReference>
<dbReference type="PANTHER" id="PTHR46504:SF2">
    <property type="entry name" value="TRNASE Z TRZ1"/>
    <property type="match status" value="1"/>
</dbReference>
<sequence>MQLTITGYSTALFSTWYFIEELGILFDAGDGVSSGLLQKSRKIEHILISHADRDHLTGLLQLNQLNARPGYPVIYYPQNSGSFPPLEAFSKKFDPHVNGTQWIPTKEGVEIRIREDILAIPVQNGHVVTQGEGIKSLSYHIVQTKRKLKPELAKLSGQEIKRMVEELGKENTTVEVRTNLISYSGDTPVEDPQRWKDTKILIHEATFLDGEEDTKIRPHSNKHSTLEEVMEMVGASTIETLILGHFSSRYSAEQIDLRIKQLCEKYAITIPVFRVLPGEISRNILNGVPVNQ</sequence>
<reference evidence="2" key="1">
    <citation type="submission" date="2023-05" db="EMBL/GenBank/DDBJ databases">
        <authorList>
            <person name="Zhang X."/>
        </authorList>
    </citation>
    <scope>NUCLEOTIDE SEQUENCE</scope>
    <source>
        <strain evidence="2">BD1B2-1</strain>
    </source>
</reference>
<keyword evidence="3" id="KW-1185">Reference proteome</keyword>
<feature type="domain" description="Metallo-beta-lactamase" evidence="1">
    <location>
        <begin position="24"/>
        <end position="146"/>
    </location>
</feature>
<name>A0AAE3QZM9_9BACT</name>
<dbReference type="Proteomes" id="UP001232063">
    <property type="component" value="Unassembled WGS sequence"/>
</dbReference>
<dbReference type="InterPro" id="IPR001279">
    <property type="entry name" value="Metallo-B-lactamas"/>
</dbReference>
<accession>A0AAE3QZM9</accession>
<dbReference type="EMBL" id="JASJOU010000001">
    <property type="protein sequence ID" value="MDJ1499009.1"/>
    <property type="molecule type" value="Genomic_DNA"/>
</dbReference>
<gene>
    <name evidence="2" type="ORF">QNI22_00055</name>
</gene>
<evidence type="ECO:0000259" key="1">
    <source>
        <dbReference type="Pfam" id="PF12706"/>
    </source>
</evidence>
<protein>
    <submittedName>
        <fullName evidence="2">MBL fold metallo-hydrolase</fullName>
    </submittedName>
</protein>
<comment type="caution">
    <text evidence="2">The sequence shown here is derived from an EMBL/GenBank/DDBJ whole genome shotgun (WGS) entry which is preliminary data.</text>
</comment>
<dbReference type="InterPro" id="IPR036866">
    <property type="entry name" value="RibonucZ/Hydroxyglut_hydro"/>
</dbReference>
<organism evidence="2 3">
    <name type="scientific">Xanthocytophaga agilis</name>
    <dbReference type="NCBI Taxonomy" id="3048010"/>
    <lineage>
        <taxon>Bacteria</taxon>
        <taxon>Pseudomonadati</taxon>
        <taxon>Bacteroidota</taxon>
        <taxon>Cytophagia</taxon>
        <taxon>Cytophagales</taxon>
        <taxon>Rhodocytophagaceae</taxon>
        <taxon>Xanthocytophaga</taxon>
    </lineage>
</organism>
<evidence type="ECO:0000313" key="3">
    <source>
        <dbReference type="Proteomes" id="UP001232063"/>
    </source>
</evidence>
<dbReference type="Gene3D" id="3.60.15.10">
    <property type="entry name" value="Ribonuclease Z/Hydroxyacylglutathione hydrolase-like"/>
    <property type="match status" value="1"/>
</dbReference>
<dbReference type="PANTHER" id="PTHR46504">
    <property type="entry name" value="TRNASE Z TRZ1"/>
    <property type="match status" value="1"/>
</dbReference>